<keyword evidence="1" id="KW-0472">Membrane</keyword>
<evidence type="ECO:0000313" key="3">
    <source>
        <dbReference type="Proteomes" id="UP001239782"/>
    </source>
</evidence>
<name>A0AA51X5Z8_9GAMM</name>
<protein>
    <recommendedName>
        <fullName evidence="4">CorA-like Mg2+ transporter protein</fullName>
    </recommendedName>
</protein>
<dbReference type="EMBL" id="CP133548">
    <property type="protein sequence ID" value="WMS86603.1"/>
    <property type="molecule type" value="Genomic_DNA"/>
</dbReference>
<feature type="transmembrane region" description="Helical" evidence="1">
    <location>
        <begin position="433"/>
        <end position="456"/>
    </location>
</feature>
<organism evidence="2 3">
    <name type="scientific">Pleionea litopenaei</name>
    <dbReference type="NCBI Taxonomy" id="3070815"/>
    <lineage>
        <taxon>Bacteria</taxon>
        <taxon>Pseudomonadati</taxon>
        <taxon>Pseudomonadota</taxon>
        <taxon>Gammaproteobacteria</taxon>
        <taxon>Oceanospirillales</taxon>
        <taxon>Pleioneaceae</taxon>
        <taxon>Pleionea</taxon>
    </lineage>
</organism>
<gene>
    <name evidence="2" type="ORF">Q9312_15385</name>
</gene>
<dbReference type="RefSeq" id="WP_309201748.1">
    <property type="nucleotide sequence ID" value="NZ_CP133548.1"/>
</dbReference>
<dbReference type="Proteomes" id="UP001239782">
    <property type="component" value="Chromosome"/>
</dbReference>
<keyword evidence="3" id="KW-1185">Reference proteome</keyword>
<evidence type="ECO:0008006" key="4">
    <source>
        <dbReference type="Google" id="ProtNLM"/>
    </source>
</evidence>
<dbReference type="KEGG" id="plei:Q9312_15385"/>
<evidence type="ECO:0000313" key="2">
    <source>
        <dbReference type="EMBL" id="WMS86603.1"/>
    </source>
</evidence>
<keyword evidence="1" id="KW-0812">Transmembrane</keyword>
<keyword evidence="1" id="KW-1133">Transmembrane helix</keyword>
<sequence>MQHKVRFYFPFHFAPEFKVKLDNYYSQLKAFSLRSLQQRMDASESTSGELDESVWEPSHRKVDPRFNPHMDQLLNGRETVQNHAFFGLQALQLSINGRHFVNGGSVGDPGKGLRTQLSKAAIQRLAQKNISAPYDDNRWPITVVDAWLYHFNTGIGVMTLDIEYAEPGKHKKNQLQDIQAIAEMNYQLYRNSGNKQTATLNWVDRELSLNGLRDIALNLNPWLSDSNIVHPLDNWQSVYTYSAVQSDQPLTPKEIEEHTFRLARHYTDAYLPSSESVNTGLSKPFDNLCHYHSLEGACSLVIANDASPALDNFIASAISQAYEPITLIAYSEYLFLHQLSQGANITVDMRNPSEHDFAQLRDYRAKLYNFRLNNRFSHVGQLTQHNDYYRAMKLALGSSELLEDISTDVSEIEDFIADHIAEKNRQSIANIKVLGSMFAALVLLADLSGISIHQALTDDTLSLTAKVIFWSLAIGIPLAFIVLSKWLRNNLE</sequence>
<evidence type="ECO:0000256" key="1">
    <source>
        <dbReference type="SAM" id="Phobius"/>
    </source>
</evidence>
<reference evidence="2 3" key="1">
    <citation type="submission" date="2023-08" db="EMBL/GenBank/DDBJ databases">
        <title>Pleionea litopenaei sp. nov., isolated from stomach of juvenile Litopenaeus vannamei.</title>
        <authorList>
            <person name="Rho A.M."/>
            <person name="Hwang C.Y."/>
        </authorList>
    </citation>
    <scope>NUCLEOTIDE SEQUENCE [LARGE SCALE GENOMIC DNA]</scope>
    <source>
        <strain evidence="2 3">HL-JVS1</strain>
    </source>
</reference>
<proteinExistence type="predicted"/>
<dbReference type="AlphaFoldDB" id="A0AA51X5Z8"/>
<accession>A0AA51X5Z8</accession>
<feature type="transmembrane region" description="Helical" evidence="1">
    <location>
        <begin position="468"/>
        <end position="487"/>
    </location>
</feature>